<protein>
    <submittedName>
        <fullName evidence="2">Uncharacterized protein</fullName>
    </submittedName>
</protein>
<reference evidence="2 3" key="1">
    <citation type="journal article" date="2023" name="Mol. Biol. Evol.">
        <title>Genomics of Secondarily Temperate Adaptation in the Only Non-Antarctic Icefish.</title>
        <authorList>
            <person name="Rivera-Colon A.G."/>
            <person name="Rayamajhi N."/>
            <person name="Minhas B.F."/>
            <person name="Madrigal G."/>
            <person name="Bilyk K.T."/>
            <person name="Yoon V."/>
            <person name="Hune M."/>
            <person name="Gregory S."/>
            <person name="Cheng C.H.C."/>
            <person name="Catchen J.M."/>
        </authorList>
    </citation>
    <scope>NUCLEOTIDE SEQUENCE [LARGE SCALE GENOMIC DNA]</scope>
    <source>
        <strain evidence="2">JC2023a</strain>
    </source>
</reference>
<evidence type="ECO:0000256" key="1">
    <source>
        <dbReference type="SAM" id="MobiDB-lite"/>
    </source>
</evidence>
<accession>A0AAN8H1T1</accession>
<organism evidence="2 3">
    <name type="scientific">Champsocephalus esox</name>
    <name type="common">pike icefish</name>
    <dbReference type="NCBI Taxonomy" id="159716"/>
    <lineage>
        <taxon>Eukaryota</taxon>
        <taxon>Metazoa</taxon>
        <taxon>Chordata</taxon>
        <taxon>Craniata</taxon>
        <taxon>Vertebrata</taxon>
        <taxon>Euteleostomi</taxon>
        <taxon>Actinopterygii</taxon>
        <taxon>Neopterygii</taxon>
        <taxon>Teleostei</taxon>
        <taxon>Neoteleostei</taxon>
        <taxon>Acanthomorphata</taxon>
        <taxon>Eupercaria</taxon>
        <taxon>Perciformes</taxon>
        <taxon>Notothenioidei</taxon>
        <taxon>Channichthyidae</taxon>
        <taxon>Champsocephalus</taxon>
    </lineage>
</organism>
<dbReference type="EMBL" id="JAULUE010002052">
    <property type="protein sequence ID" value="KAK5898747.1"/>
    <property type="molecule type" value="Genomic_DNA"/>
</dbReference>
<evidence type="ECO:0000313" key="3">
    <source>
        <dbReference type="Proteomes" id="UP001335648"/>
    </source>
</evidence>
<comment type="caution">
    <text evidence="2">The sequence shown here is derived from an EMBL/GenBank/DDBJ whole genome shotgun (WGS) entry which is preliminary data.</text>
</comment>
<gene>
    <name evidence="2" type="ORF">CesoFtcFv8_008296</name>
</gene>
<dbReference type="Proteomes" id="UP001335648">
    <property type="component" value="Unassembled WGS sequence"/>
</dbReference>
<evidence type="ECO:0000313" key="2">
    <source>
        <dbReference type="EMBL" id="KAK5898747.1"/>
    </source>
</evidence>
<name>A0AAN8H1T1_9TELE</name>
<feature type="region of interest" description="Disordered" evidence="1">
    <location>
        <begin position="49"/>
        <end position="80"/>
    </location>
</feature>
<proteinExistence type="predicted"/>
<feature type="compositionally biased region" description="Basic and acidic residues" evidence="1">
    <location>
        <begin position="49"/>
        <end position="63"/>
    </location>
</feature>
<dbReference type="AlphaFoldDB" id="A0AAN8H1T1"/>
<keyword evidence="3" id="KW-1185">Reference proteome</keyword>
<sequence>MAGSRDERGFRSGEYISRIIQVHLFKWGVRIYLENWFFTSKDRTTIRLQERRNANQRDAEGRRLSGWSGGRTEVSKEETR</sequence>